<dbReference type="OrthoDB" id="9775724at2"/>
<feature type="transmembrane region" description="Helical" evidence="6">
    <location>
        <begin position="235"/>
        <end position="256"/>
    </location>
</feature>
<evidence type="ECO:0000256" key="5">
    <source>
        <dbReference type="ARBA" id="ARBA00023136"/>
    </source>
</evidence>
<comment type="subcellular location">
    <subcellularLocation>
        <location evidence="1">Cell membrane</location>
        <topology evidence="1">Multi-pass membrane protein</topology>
    </subcellularLocation>
</comment>
<feature type="domain" description="Polysaccharide chain length determinant N-terminal" evidence="7">
    <location>
        <begin position="2"/>
        <end position="97"/>
    </location>
</feature>
<evidence type="ECO:0000256" key="3">
    <source>
        <dbReference type="ARBA" id="ARBA00022692"/>
    </source>
</evidence>
<comment type="caution">
    <text evidence="8">The sequence shown here is derived from an EMBL/GenBank/DDBJ whole genome shotgun (WGS) entry which is preliminary data.</text>
</comment>
<keyword evidence="5 6" id="KW-0472">Membrane</keyword>
<name>A0A011NE13_9PAST</name>
<keyword evidence="4 6" id="KW-1133">Transmembrane helix</keyword>
<sequence>MRTLFYRLLVILFLTAIGAAVGYGASYSQTEKWKVTAQLEQPAVPDLGNYYSLLSTYTFLNTNNQEANLQKDVVAEVYAEFKRNLTSADLLQNYLTQTEAVKLKAQLENKSATMMASQLATQFSFEKDSAVSADTFSLISENPEEAQKLLNEFILLANLQAREKLNADLIAKWKVLFQQIKAAAELNLGAKQSANDWNAKLQMMRSVQPLDNVLTTYRLVKSPSIPLNPVSPDRWFWLMIGALSGLVIGFILSFAVKARKSQLVQQVETL</sequence>
<keyword evidence="3 6" id="KW-0812">Transmembrane</keyword>
<evidence type="ECO:0000256" key="6">
    <source>
        <dbReference type="SAM" id="Phobius"/>
    </source>
</evidence>
<dbReference type="EMBL" id="JANJ01000002">
    <property type="protein sequence ID" value="EXI62665.1"/>
    <property type="molecule type" value="Genomic_DNA"/>
</dbReference>
<dbReference type="InterPro" id="IPR003856">
    <property type="entry name" value="LPS_length_determ_N"/>
</dbReference>
<keyword evidence="2" id="KW-1003">Cell membrane</keyword>
<dbReference type="RefSeq" id="WP_042801696.1">
    <property type="nucleotide sequence ID" value="NZ_AVSP01000006.1"/>
</dbReference>
<dbReference type="SUPFAM" id="SSF160355">
    <property type="entry name" value="Bacterial polysaccharide co-polymerase-like"/>
    <property type="match status" value="1"/>
</dbReference>
<dbReference type="GO" id="GO:0005886">
    <property type="term" value="C:plasma membrane"/>
    <property type="evidence" value="ECO:0007669"/>
    <property type="project" value="UniProtKB-SubCell"/>
</dbReference>
<dbReference type="PATRIC" id="fig|1450449.3.peg.471"/>
<dbReference type="STRING" id="1122190.GCA_000621105_01138"/>
<proteinExistence type="predicted"/>
<gene>
    <name evidence="8" type="ORF">AK33_02565</name>
</gene>
<reference evidence="8 9" key="1">
    <citation type="journal article" date="2014" name="Genome Announc.">
        <title>Genome Sequence of a Presumptive Mannheimia haemolytica Strain with an A1/A6-Cross-Reactive Serotype from a White-Tailed Deer (Odocoileus virginianus).</title>
        <authorList>
            <person name="Lawrence P.K."/>
            <person name="Bey R.F."/>
            <person name="Wiener B."/>
            <person name="Kittichotirat W."/>
            <person name="Bumgarner R.E."/>
        </authorList>
    </citation>
    <scope>NUCLEOTIDE SEQUENCE [LARGE SCALE GENOMIC DNA]</scope>
    <source>
        <strain evidence="8 9">PKL10</strain>
    </source>
</reference>
<evidence type="ECO:0000313" key="9">
    <source>
        <dbReference type="Proteomes" id="UP000054123"/>
    </source>
</evidence>
<evidence type="ECO:0000256" key="1">
    <source>
        <dbReference type="ARBA" id="ARBA00004651"/>
    </source>
</evidence>
<dbReference type="AlphaFoldDB" id="A0A011NE13"/>
<accession>A0A011NE13</accession>
<dbReference type="Gene3D" id="3.30.1890.10">
    <property type="entry name" value="FepE-like"/>
    <property type="match status" value="1"/>
</dbReference>
<organism evidence="8 9">
    <name type="scientific">Mannheimia granulomatis</name>
    <dbReference type="NCBI Taxonomy" id="85402"/>
    <lineage>
        <taxon>Bacteria</taxon>
        <taxon>Pseudomonadati</taxon>
        <taxon>Pseudomonadota</taxon>
        <taxon>Gammaproteobacteria</taxon>
        <taxon>Pasteurellales</taxon>
        <taxon>Pasteurellaceae</taxon>
        <taxon>Mannheimia</taxon>
    </lineage>
</organism>
<evidence type="ECO:0000256" key="4">
    <source>
        <dbReference type="ARBA" id="ARBA00022989"/>
    </source>
</evidence>
<dbReference type="Pfam" id="PF02706">
    <property type="entry name" value="Wzz"/>
    <property type="match status" value="1"/>
</dbReference>
<evidence type="ECO:0000313" key="8">
    <source>
        <dbReference type="EMBL" id="EXI62665.1"/>
    </source>
</evidence>
<dbReference type="Proteomes" id="UP000054123">
    <property type="component" value="Unassembled WGS sequence"/>
</dbReference>
<keyword evidence="9" id="KW-1185">Reference proteome</keyword>
<protein>
    <recommendedName>
        <fullName evidence="7">Polysaccharide chain length determinant N-terminal domain-containing protein</fullName>
    </recommendedName>
</protein>
<evidence type="ECO:0000259" key="7">
    <source>
        <dbReference type="Pfam" id="PF02706"/>
    </source>
</evidence>
<evidence type="ECO:0000256" key="2">
    <source>
        <dbReference type="ARBA" id="ARBA00022475"/>
    </source>
</evidence>